<keyword evidence="3" id="KW-0472">Membrane</keyword>
<reference evidence="6 7" key="1">
    <citation type="submission" date="2018-03" db="EMBL/GenBank/DDBJ databases">
        <title>Whole genome sequencing of Histamine producing bacteria.</title>
        <authorList>
            <person name="Butler K."/>
        </authorList>
    </citation>
    <scope>NUCLEOTIDE SEQUENCE [LARGE SCALE GENOMIC DNA]</scope>
    <source>
        <strain evidence="6 7">ATCC 51761</strain>
    </source>
</reference>
<dbReference type="InterPro" id="IPR004846">
    <property type="entry name" value="T2SS/T3SS_dom"/>
</dbReference>
<dbReference type="PANTHER" id="PTHR30332">
    <property type="entry name" value="PROBABLE GENERAL SECRETION PATHWAY PROTEIN D"/>
    <property type="match status" value="1"/>
</dbReference>
<accession>A0ABX5GSM9</accession>
<name>A0ABX5GSM9_9GAMM</name>
<gene>
    <name evidence="6" type="ORF">C9J52_09635</name>
</gene>
<protein>
    <submittedName>
        <fullName evidence="6">Type II and III secretion system protein</fullName>
    </submittedName>
</protein>
<keyword evidence="2" id="KW-0732">Signal</keyword>
<dbReference type="Proteomes" id="UP000241190">
    <property type="component" value="Unassembled WGS sequence"/>
</dbReference>
<dbReference type="EMBL" id="PYOP01000012">
    <property type="protein sequence ID" value="PSW96677.1"/>
    <property type="molecule type" value="Genomic_DNA"/>
</dbReference>
<keyword evidence="7" id="KW-1185">Reference proteome</keyword>
<evidence type="ECO:0000256" key="4">
    <source>
        <dbReference type="RuleBase" id="RU004003"/>
    </source>
</evidence>
<evidence type="ECO:0000313" key="6">
    <source>
        <dbReference type="EMBL" id="PSW96677.1"/>
    </source>
</evidence>
<dbReference type="PANTHER" id="PTHR30332:SF24">
    <property type="entry name" value="SECRETIN GSPD-RELATED"/>
    <property type="match status" value="1"/>
</dbReference>
<comment type="caution">
    <text evidence="6">The sequence shown here is derived from an EMBL/GenBank/DDBJ whole genome shotgun (WGS) entry which is preliminary data.</text>
</comment>
<organism evidence="6 7">
    <name type="scientific">Photobacterium iliopiscarium</name>
    <dbReference type="NCBI Taxonomy" id="56192"/>
    <lineage>
        <taxon>Bacteria</taxon>
        <taxon>Pseudomonadati</taxon>
        <taxon>Pseudomonadota</taxon>
        <taxon>Gammaproteobacteria</taxon>
        <taxon>Vibrionales</taxon>
        <taxon>Vibrionaceae</taxon>
        <taxon>Photobacterium</taxon>
    </lineage>
</organism>
<sequence>MNNNGITPLCFAVIVALSGCVSQDYLDTKEDATAIQQKMNELTPSATMNNVAIITRPPINTTPLVRENKIGWLNQDVQLQVNRLPLSLVLNEVLRGVPVNIWFDSDVNATKSVTLTANASRQNIFNLLSSQTGYGFVMTNDKVEVRRYLSETFTLSVPNGVVSAQQGSQGESSGDEENTKVEGQFINTTYNNIDVIADIKRAISGILKSNEDSNELVGSVNAIPSLSSVTVRTTPDRMRQVRNVVESFQAELSKQVLLDIRILEFRSNLGKDRGIDWNVVRDIGAGSLQFVIPGTTTSAAGTGYGLAFQGTGKWDGTTAFIKALEQQGTVSTETPINILTLNNHPARLSQDLKTPYLADIKVESNDNSTSTETQRGKETEGVDMMVTANVKNDYVWLRIAGKLTKIAGDTTETVADAKLRFISTRGVDLSFTNKLRYGQTVVIGSIKQQTTGATKSSSFGLDGLGSQATNRETVETLILLTPRKVQ</sequence>
<feature type="domain" description="Type II/III secretion system secretin-like" evidence="5">
    <location>
        <begin position="323"/>
        <end position="482"/>
    </location>
</feature>
<evidence type="ECO:0000256" key="1">
    <source>
        <dbReference type="ARBA" id="ARBA00004370"/>
    </source>
</evidence>
<evidence type="ECO:0000256" key="3">
    <source>
        <dbReference type="ARBA" id="ARBA00023136"/>
    </source>
</evidence>
<comment type="similarity">
    <text evidence="4">Belongs to the bacterial secretin family.</text>
</comment>
<evidence type="ECO:0000313" key="7">
    <source>
        <dbReference type="Proteomes" id="UP000241190"/>
    </source>
</evidence>
<evidence type="ECO:0000256" key="2">
    <source>
        <dbReference type="ARBA" id="ARBA00022729"/>
    </source>
</evidence>
<dbReference type="RefSeq" id="WP_045038941.1">
    <property type="nucleotide sequence ID" value="NZ_JZSR01000077.1"/>
</dbReference>
<proteinExistence type="inferred from homology"/>
<comment type="subcellular location">
    <subcellularLocation>
        <location evidence="1">Membrane</location>
    </subcellularLocation>
</comment>
<evidence type="ECO:0000259" key="5">
    <source>
        <dbReference type="Pfam" id="PF00263"/>
    </source>
</evidence>
<dbReference type="Pfam" id="PF00263">
    <property type="entry name" value="Secretin"/>
    <property type="match status" value="1"/>
</dbReference>
<dbReference type="InterPro" id="IPR050810">
    <property type="entry name" value="Bact_Secretion_Sys_Channel"/>
</dbReference>